<name>A0AAE3A817_9FIRM</name>
<feature type="transmembrane region" description="Helical" evidence="1">
    <location>
        <begin position="220"/>
        <end position="238"/>
    </location>
</feature>
<feature type="transmembrane region" description="Helical" evidence="1">
    <location>
        <begin position="513"/>
        <end position="531"/>
    </location>
</feature>
<feature type="transmembrane region" description="Helical" evidence="1">
    <location>
        <begin position="538"/>
        <end position="556"/>
    </location>
</feature>
<reference evidence="2 3" key="1">
    <citation type="submission" date="2021-10" db="EMBL/GenBank/DDBJ databases">
        <title>Anaerobic single-cell dispensing facilitates the cultivation of human gut bacteria.</title>
        <authorList>
            <person name="Afrizal A."/>
        </authorList>
    </citation>
    <scope>NUCLEOTIDE SEQUENCE [LARGE SCALE GENOMIC DNA]</scope>
    <source>
        <strain evidence="2 3">CLA-AA-H276</strain>
    </source>
</reference>
<dbReference type="AlphaFoldDB" id="A0AAE3A817"/>
<dbReference type="RefSeq" id="WP_308459378.1">
    <property type="nucleotide sequence ID" value="NZ_JAJEPS010000007.1"/>
</dbReference>
<gene>
    <name evidence="2" type="ORF">LKD36_08755</name>
</gene>
<feature type="transmembrane region" description="Helical" evidence="1">
    <location>
        <begin position="7"/>
        <end position="25"/>
    </location>
</feature>
<accession>A0AAE3A817</accession>
<feature type="transmembrane region" description="Helical" evidence="1">
    <location>
        <begin position="752"/>
        <end position="769"/>
    </location>
</feature>
<dbReference type="Pfam" id="PF09913">
    <property type="entry name" value="DUF2142"/>
    <property type="match status" value="1"/>
</dbReference>
<protein>
    <submittedName>
        <fullName evidence="2">DUF2142 domain-containing protein</fullName>
    </submittedName>
</protein>
<dbReference type="EMBL" id="JAJEPS010000007">
    <property type="protein sequence ID" value="MCC2126269.1"/>
    <property type="molecule type" value="Genomic_DNA"/>
</dbReference>
<feature type="transmembrane region" description="Helical" evidence="1">
    <location>
        <begin position="617"/>
        <end position="642"/>
    </location>
</feature>
<feature type="transmembrane region" description="Helical" evidence="1">
    <location>
        <begin position="843"/>
        <end position="860"/>
    </location>
</feature>
<organism evidence="2 3">
    <name type="scientific">Hominiventricola filiformis</name>
    <dbReference type="NCBI Taxonomy" id="2885352"/>
    <lineage>
        <taxon>Bacteria</taxon>
        <taxon>Bacillati</taxon>
        <taxon>Bacillota</taxon>
        <taxon>Clostridia</taxon>
        <taxon>Lachnospirales</taxon>
        <taxon>Lachnospiraceae</taxon>
        <taxon>Hominiventricola</taxon>
    </lineage>
</organism>
<feature type="transmembrane region" description="Helical" evidence="1">
    <location>
        <begin position="414"/>
        <end position="431"/>
    </location>
</feature>
<keyword evidence="1" id="KW-0812">Transmembrane</keyword>
<comment type="caution">
    <text evidence="2">The sequence shown here is derived from an EMBL/GenBank/DDBJ whole genome shotgun (WGS) entry which is preliminary data.</text>
</comment>
<keyword evidence="1" id="KW-0472">Membrane</keyword>
<feature type="transmembrane region" description="Helical" evidence="1">
    <location>
        <begin position="817"/>
        <end position="836"/>
    </location>
</feature>
<feature type="transmembrane region" description="Helical" evidence="1">
    <location>
        <begin position="386"/>
        <end position="407"/>
    </location>
</feature>
<dbReference type="Proteomes" id="UP001198220">
    <property type="component" value="Unassembled WGS sequence"/>
</dbReference>
<evidence type="ECO:0000313" key="3">
    <source>
        <dbReference type="Proteomes" id="UP001198220"/>
    </source>
</evidence>
<feature type="transmembrane region" description="Helical" evidence="1">
    <location>
        <begin position="781"/>
        <end position="805"/>
    </location>
</feature>
<dbReference type="InterPro" id="IPR018674">
    <property type="entry name" value="DUF2142_membrane"/>
</dbReference>
<evidence type="ECO:0000313" key="2">
    <source>
        <dbReference type="EMBL" id="MCC2126269.1"/>
    </source>
</evidence>
<proteinExistence type="predicted"/>
<feature type="transmembrane region" description="Helical" evidence="1">
    <location>
        <begin position="175"/>
        <end position="199"/>
    </location>
</feature>
<feature type="transmembrane region" description="Helical" evidence="1">
    <location>
        <begin position="654"/>
        <end position="670"/>
    </location>
</feature>
<keyword evidence="1" id="KW-1133">Transmembrane helix</keyword>
<feature type="transmembrane region" description="Helical" evidence="1">
    <location>
        <begin position="586"/>
        <end position="605"/>
    </location>
</feature>
<sequence>MEKKKRYLLYWAVVCLLVFIIGAAIPRSEMRSLGLEGANQANLKNATEELTEGKTLTFTVAPPEKTTDQIGFFVTLNGHEFKDGMLRIIASDGEKVIGGRDFPLADLNGDQFLFVKLEEVPEILTVRIASDSRKDGPSIWLNETTVTPGEAVMDGETLSQSLVYNLTYTVQVHRFVQPLILALILLLFGMAVYSAGGFVKAQKRENELPRLQQGITMRRIAGLGIAVVLCALLFFYLYDTRIRIAQNTTEKVTIYQPDGDSLEITKNTAELKQLVRPEQDRLTGFGIRFWITDGAVLSGGSMHARVTDLTLGEILCETDIPAEQFISGEYVGLLFENSQTGVKDHEYEIDLTFSRELWNSGLEVMTSHRNLCVNAYLYFNIFLKKFFFFMFLGVEGLICLFWYLAFVRKVRVETLFLVMVLGLGLFYNVLITPQMVPDEAKHIDMAYRYSNELLGYESLGDTTCLMRADDAAMEFTSSPSFKNYRNIYYGLFSRVQDDRMVEADINSNIEGSILFYAPAVLGMTLARLLHLGTVPMLLLARYLNLAVFALLTWLGMRRLPFGKTTLFLISVLPVNLQQCTSFSHDAMVHGILFLYGSLCLEAIYVKEKLTGQKMLLLAVLGVAAVYCKSGSYLPMVLLTLLIPAAAYGSRQMKLFGTCSLFGTVLLTFLMKNAAVVREITGTTEATSVVTSVAGSGSGDAVYATGYTLGYFLHDPLQLIYMIVNTILDKGGFYMESLIGYKLGWVEIETSEMLVVLFLFLLFLSILTTREEAVWINSVQRGIMIISCLGCAGFIVLGMLLSWTPVGHVSVEGVQGRYFLPFLLILLTACRNNGIYLRTKMDRTIITAALSGQLLTIVYVIKQVMAV</sequence>
<keyword evidence="3" id="KW-1185">Reference proteome</keyword>
<evidence type="ECO:0000256" key="1">
    <source>
        <dbReference type="SAM" id="Phobius"/>
    </source>
</evidence>